<dbReference type="InterPro" id="IPR025852">
    <property type="entry name" value="SM_dom_ATX"/>
</dbReference>
<comment type="similarity">
    <text evidence="1">Belongs to the ataxin-2 family.</text>
</comment>
<dbReference type="GO" id="GO:0003729">
    <property type="term" value="F:mRNA binding"/>
    <property type="evidence" value="ECO:0007669"/>
    <property type="project" value="TreeGrafter"/>
</dbReference>
<feature type="compositionally biased region" description="Low complexity" evidence="2">
    <location>
        <begin position="734"/>
        <end position="748"/>
    </location>
</feature>
<dbReference type="InterPro" id="IPR009604">
    <property type="entry name" value="LsmAD_domain"/>
</dbReference>
<evidence type="ECO:0000313" key="4">
    <source>
        <dbReference type="EMBL" id="CAH0111827.1"/>
    </source>
</evidence>
<dbReference type="SMR" id="A0A8J2RZR8"/>
<feature type="compositionally biased region" description="Basic and acidic residues" evidence="2">
    <location>
        <begin position="442"/>
        <end position="458"/>
    </location>
</feature>
<dbReference type="PANTHER" id="PTHR12854:SF7">
    <property type="entry name" value="ATAXIN-2 HOMOLOG"/>
    <property type="match status" value="1"/>
</dbReference>
<feature type="compositionally biased region" description="Low complexity" evidence="2">
    <location>
        <begin position="863"/>
        <end position="884"/>
    </location>
</feature>
<feature type="compositionally biased region" description="Polar residues" evidence="2">
    <location>
        <begin position="372"/>
        <end position="382"/>
    </location>
</feature>
<comment type="caution">
    <text evidence="4">The sequence shown here is derived from an EMBL/GenBank/DDBJ whole genome shotgun (WGS) entry which is preliminary data.</text>
</comment>
<protein>
    <recommendedName>
        <fullName evidence="3">LsmAD domain-containing protein</fullName>
    </recommendedName>
</protein>
<dbReference type="Proteomes" id="UP000789390">
    <property type="component" value="Unassembled WGS sequence"/>
</dbReference>
<evidence type="ECO:0000313" key="5">
    <source>
        <dbReference type="Proteomes" id="UP000789390"/>
    </source>
</evidence>
<evidence type="ECO:0000259" key="3">
    <source>
        <dbReference type="SMART" id="SM01272"/>
    </source>
</evidence>
<keyword evidence="5" id="KW-1185">Reference proteome</keyword>
<reference evidence="4" key="1">
    <citation type="submission" date="2021-11" db="EMBL/GenBank/DDBJ databases">
        <authorList>
            <person name="Schell T."/>
        </authorList>
    </citation>
    <scope>NUCLEOTIDE SEQUENCE</scope>
    <source>
        <strain evidence="4">M5</strain>
    </source>
</reference>
<dbReference type="Pfam" id="PF14438">
    <property type="entry name" value="SM-ATX"/>
    <property type="match status" value="1"/>
</dbReference>
<dbReference type="GO" id="GO:0010494">
    <property type="term" value="C:cytoplasmic stress granule"/>
    <property type="evidence" value="ECO:0007669"/>
    <property type="project" value="TreeGrafter"/>
</dbReference>
<feature type="compositionally biased region" description="Polar residues" evidence="2">
    <location>
        <begin position="12"/>
        <end position="34"/>
    </location>
</feature>
<feature type="compositionally biased region" description="Basic and acidic residues" evidence="2">
    <location>
        <begin position="510"/>
        <end position="524"/>
    </location>
</feature>
<dbReference type="EMBL" id="CAKKLH010000318">
    <property type="protein sequence ID" value="CAH0111827.1"/>
    <property type="molecule type" value="Genomic_DNA"/>
</dbReference>
<feature type="compositionally biased region" description="Basic and acidic residues" evidence="2">
    <location>
        <begin position="474"/>
        <end position="484"/>
    </location>
</feature>
<dbReference type="Pfam" id="PF06741">
    <property type="entry name" value="LsmAD"/>
    <property type="match status" value="1"/>
</dbReference>
<feature type="region of interest" description="Disordered" evidence="2">
    <location>
        <begin position="849"/>
        <end position="951"/>
    </location>
</feature>
<gene>
    <name evidence="4" type="ORF">DGAL_LOCUS15484</name>
</gene>
<dbReference type="InterPro" id="IPR045117">
    <property type="entry name" value="ATXN2-like"/>
</dbReference>
<evidence type="ECO:0000256" key="1">
    <source>
        <dbReference type="ARBA" id="ARBA00007503"/>
    </source>
</evidence>
<dbReference type="InterPro" id="IPR009818">
    <property type="entry name" value="PAM2_motif"/>
</dbReference>
<feature type="domain" description="LsmAD" evidence="3">
    <location>
        <begin position="187"/>
        <end position="254"/>
    </location>
</feature>
<feature type="compositionally biased region" description="Low complexity" evidence="2">
    <location>
        <begin position="571"/>
        <end position="616"/>
    </location>
</feature>
<dbReference type="AlphaFoldDB" id="A0A8J2RZR8"/>
<feature type="compositionally biased region" description="Polar residues" evidence="2">
    <location>
        <begin position="427"/>
        <end position="439"/>
    </location>
</feature>
<dbReference type="Pfam" id="PF07145">
    <property type="entry name" value="PAM2"/>
    <property type="match status" value="1"/>
</dbReference>
<sequence>MNKSKAKMGKPSTPQNTSGNCNVAVTSRNTPPSRNKSDKDIPYEGIYQNLRFCETITSLMGNTVQIQLSNGKIFEGIFSTFSPQLEVVLELVHTVDPNQPDKIDVKSVSREVVFGSQMIVMMSSKDVELDYATKDFATDTSISRFNGLSGEKELEPWEGDGDDCNISLDNANGWDPNEMFARNEKVYGVQTSFVEDLSQYTCKLERRDSAEFKEREAQASILANSIEGNAVSKAQADLENASDEEEKFSAVVRPNHESRERREPRDFRDFSNRSSDRGGSTMGGSGGGSTASANAGGGTKYVHPNKRPTKGPINQNMGKMMRSTPPPHGAHGGHAHPNLAPRHQSVGGGGGGGGGSYHGGNNYDGDGRGVGHTSQSHSNNSGPVHHGGGSYHQGGPQHQPFQGSSQGRGSSSGPYYGRSQGPPGGYNNNKNSAQQSDSRVANGDERKVNRDSAYDSKSGHTPSHSHASISSLPQRDHGPKEQRKNYAGKHNVVRSEITENFKSFHVKAGKTRDDQNSDLKKFGQDFRLASSTGSAENTAGDEKKATPSPTAGNPATAPNKTSTPPPPAPVAPIVSPAPGAAPALTPAAPTAPTATPSAQPVPAQPSRSPVVSPVQVNTTPTLVTPPGPSVGAPREATPVEDKAGESVEKVSDTLKKSSLNPNAKEFVLNPNARVFVPTPPRSHTPQTQQGGQILIPAPMGQLGPSMGGGLGGSGSPAQGLPLMPVLHYVPTNPGGVQNQGPNQGGNQPHYTAHNPGGTRFRKPSPMPVNHRPDLASSMHVAAATGQPLMAPAPMGGPQIFYPPQGAMMQGTSQPYPQLYTMRFVGPQMQGMISNSSYGDTMTTGHSPIYMTSHMSPGHGQGVNNQGQMAPSQQQQHHHPNSTPSPAQQHSMAQTQAGNPPQLIYQTAGGHHGHSQGPLHSHHAPYPMVLLPPGHTQLPPGVSGPSGPGGPQGVQLLPLGSSTAMGMPIPQIHYIQQAPVWLVGQLIDNLSEGTGGQPSHMQQLVPHNQ</sequence>
<dbReference type="OrthoDB" id="2275718at2759"/>
<feature type="compositionally biased region" description="Basic and acidic residues" evidence="2">
    <location>
        <begin position="254"/>
        <end position="276"/>
    </location>
</feature>
<feature type="compositionally biased region" description="Gly residues" evidence="2">
    <location>
        <begin position="280"/>
        <end position="299"/>
    </location>
</feature>
<dbReference type="GO" id="GO:0034063">
    <property type="term" value="P:stress granule assembly"/>
    <property type="evidence" value="ECO:0007669"/>
    <property type="project" value="TreeGrafter"/>
</dbReference>
<feature type="compositionally biased region" description="Polar residues" evidence="2">
    <location>
        <begin position="459"/>
        <end position="473"/>
    </location>
</feature>
<feature type="compositionally biased region" description="Polar residues" evidence="2">
    <location>
        <begin position="885"/>
        <end position="898"/>
    </location>
</feature>
<evidence type="ECO:0000256" key="2">
    <source>
        <dbReference type="SAM" id="MobiDB-lite"/>
    </source>
</evidence>
<name>A0A8J2RZR8_9CRUS</name>
<accession>A0A8J2RZR8</accession>
<feature type="compositionally biased region" description="Low complexity" evidence="2">
    <location>
        <begin position="393"/>
        <end position="421"/>
    </location>
</feature>
<proteinExistence type="inferred from homology"/>
<dbReference type="SMART" id="SM01272">
    <property type="entry name" value="LsmAD"/>
    <property type="match status" value="1"/>
</dbReference>
<feature type="region of interest" description="Disordered" evidence="2">
    <location>
        <begin position="236"/>
        <end position="647"/>
    </location>
</feature>
<feature type="region of interest" description="Disordered" evidence="2">
    <location>
        <begin position="734"/>
        <end position="755"/>
    </location>
</feature>
<dbReference type="PANTHER" id="PTHR12854">
    <property type="entry name" value="ATAXIN 2-RELATED"/>
    <property type="match status" value="1"/>
</dbReference>
<feature type="compositionally biased region" description="Gly residues" evidence="2">
    <location>
        <begin position="346"/>
        <end position="358"/>
    </location>
</feature>
<feature type="compositionally biased region" description="Basic and acidic residues" evidence="2">
    <location>
        <begin position="637"/>
        <end position="647"/>
    </location>
</feature>
<feature type="region of interest" description="Disordered" evidence="2">
    <location>
        <begin position="1"/>
        <end position="40"/>
    </location>
</feature>
<organism evidence="4 5">
    <name type="scientific">Daphnia galeata</name>
    <dbReference type="NCBI Taxonomy" id="27404"/>
    <lineage>
        <taxon>Eukaryota</taxon>
        <taxon>Metazoa</taxon>
        <taxon>Ecdysozoa</taxon>
        <taxon>Arthropoda</taxon>
        <taxon>Crustacea</taxon>
        <taxon>Branchiopoda</taxon>
        <taxon>Diplostraca</taxon>
        <taxon>Cladocera</taxon>
        <taxon>Anomopoda</taxon>
        <taxon>Daphniidae</taxon>
        <taxon>Daphnia</taxon>
    </lineage>
</organism>